<dbReference type="Pfam" id="PF06468">
    <property type="entry name" value="Spond_N"/>
    <property type="match status" value="1"/>
</dbReference>
<feature type="chain" id="PRO_5002642404" evidence="2">
    <location>
        <begin position="21"/>
        <end position="230"/>
    </location>
</feature>
<dbReference type="InterPro" id="IPR009465">
    <property type="entry name" value="Spondin_N"/>
</dbReference>
<dbReference type="GO" id="GO:0007155">
    <property type="term" value="P:cell adhesion"/>
    <property type="evidence" value="ECO:0007669"/>
    <property type="project" value="TreeGrafter"/>
</dbReference>
<dbReference type="PANTHER" id="PTHR11311">
    <property type="entry name" value="SPONDIN"/>
    <property type="match status" value="1"/>
</dbReference>
<evidence type="ECO:0000256" key="1">
    <source>
        <dbReference type="SAM" id="MobiDB-lite"/>
    </source>
</evidence>
<evidence type="ECO:0000313" key="4">
    <source>
        <dbReference type="EMBL" id="EAY26741.1"/>
    </source>
</evidence>
<feature type="signal peptide" evidence="2">
    <location>
        <begin position="1"/>
        <end position="20"/>
    </location>
</feature>
<keyword evidence="5" id="KW-1185">Reference proteome</keyword>
<dbReference type="RefSeq" id="WP_002700227.1">
    <property type="nucleotide sequence ID" value="NZ_AAWS01000030.1"/>
</dbReference>
<sequence>MRLHFFKTLLFLSTFIFLIAACKKQEAVSPTTNTTSDTATYRLTFTANWTSNSHPTDYPSNPHFSGLIGMSHNSDVTLYKTGENASEGIKVMAETGGKTPLTSEINALIQNKTAFELISGGGVSTGTGNVSVEFKVTKTHSLVSIVSMIAPSPDWFVGVSGVNLLENDQWVSSKEVSPGTYDSGTDSGTTFTSANQATSPATPISIITSAPLAVNGTVAPLGTFKIEKID</sequence>
<dbReference type="Proteomes" id="UP000004095">
    <property type="component" value="Unassembled WGS sequence"/>
</dbReference>
<feature type="region of interest" description="Disordered" evidence="1">
    <location>
        <begin position="175"/>
        <end position="197"/>
    </location>
</feature>
<organism evidence="4 5">
    <name type="scientific">Microscilla marina ATCC 23134</name>
    <dbReference type="NCBI Taxonomy" id="313606"/>
    <lineage>
        <taxon>Bacteria</taxon>
        <taxon>Pseudomonadati</taxon>
        <taxon>Bacteroidota</taxon>
        <taxon>Cytophagia</taxon>
        <taxon>Cytophagales</taxon>
        <taxon>Microscillaceae</taxon>
        <taxon>Microscilla</taxon>
    </lineage>
</organism>
<keyword evidence="2" id="KW-0732">Signal</keyword>
<reference evidence="4 5" key="1">
    <citation type="submission" date="2007-01" db="EMBL/GenBank/DDBJ databases">
        <authorList>
            <person name="Haygood M."/>
            <person name="Podell S."/>
            <person name="Anderson C."/>
            <person name="Hopkinson B."/>
            <person name="Roe K."/>
            <person name="Barbeau K."/>
            <person name="Gaasterland T."/>
            <person name="Ferriera S."/>
            <person name="Johnson J."/>
            <person name="Kravitz S."/>
            <person name="Beeson K."/>
            <person name="Sutton G."/>
            <person name="Rogers Y.-H."/>
            <person name="Friedman R."/>
            <person name="Frazier M."/>
            <person name="Venter J.C."/>
        </authorList>
    </citation>
    <scope>NUCLEOTIDE SEQUENCE [LARGE SCALE GENOMIC DNA]</scope>
    <source>
        <strain evidence="4 5">ATCC 23134</strain>
    </source>
</reference>
<dbReference type="PROSITE" id="PS51257">
    <property type="entry name" value="PROKAR_LIPOPROTEIN"/>
    <property type="match status" value="1"/>
</dbReference>
<dbReference type="InterPro" id="IPR051418">
    <property type="entry name" value="Spondin/Thrombospondin_T1"/>
</dbReference>
<dbReference type="AlphaFoldDB" id="A1ZS18"/>
<dbReference type="Gene3D" id="2.60.40.2130">
    <property type="entry name" value="F-spondin domain"/>
    <property type="match status" value="1"/>
</dbReference>
<comment type="caution">
    <text evidence="4">The sequence shown here is derived from an EMBL/GenBank/DDBJ whole genome shotgun (WGS) entry which is preliminary data.</text>
</comment>
<protein>
    <submittedName>
        <fullName evidence="4">Spondin-related protein</fullName>
    </submittedName>
</protein>
<evidence type="ECO:0000259" key="3">
    <source>
        <dbReference type="PROSITE" id="PS51020"/>
    </source>
</evidence>
<dbReference type="NCBIfam" id="NF038123">
    <property type="entry name" value="NF038123_dom"/>
    <property type="match status" value="1"/>
</dbReference>
<dbReference type="OrthoDB" id="8478811at2"/>
<feature type="domain" description="Spondin" evidence="3">
    <location>
        <begin position="29"/>
        <end position="220"/>
    </location>
</feature>
<evidence type="ECO:0000256" key="2">
    <source>
        <dbReference type="SAM" id="SignalP"/>
    </source>
</evidence>
<dbReference type="eggNOG" id="ENOG5032TPV">
    <property type="taxonomic scope" value="Bacteria"/>
</dbReference>
<dbReference type="PROSITE" id="PS51020">
    <property type="entry name" value="SPONDIN"/>
    <property type="match status" value="1"/>
</dbReference>
<dbReference type="GO" id="GO:0031012">
    <property type="term" value="C:extracellular matrix"/>
    <property type="evidence" value="ECO:0007669"/>
    <property type="project" value="TreeGrafter"/>
</dbReference>
<dbReference type="EMBL" id="AAWS01000030">
    <property type="protein sequence ID" value="EAY26741.1"/>
    <property type="molecule type" value="Genomic_DNA"/>
</dbReference>
<evidence type="ECO:0000313" key="5">
    <source>
        <dbReference type="Proteomes" id="UP000004095"/>
    </source>
</evidence>
<gene>
    <name evidence="4" type="ORF">M23134_00707</name>
</gene>
<dbReference type="PANTHER" id="PTHR11311:SF15">
    <property type="entry name" value="SPONDIN-2"/>
    <property type="match status" value="1"/>
</dbReference>
<proteinExistence type="predicted"/>
<feature type="compositionally biased region" description="Low complexity" evidence="1">
    <location>
        <begin position="179"/>
        <end position="193"/>
    </location>
</feature>
<name>A1ZS18_MICM2</name>
<accession>A1ZS18</accession>
<dbReference type="InterPro" id="IPR038678">
    <property type="entry name" value="Spondin_N_sf"/>
</dbReference>